<evidence type="ECO:0000256" key="5">
    <source>
        <dbReference type="ARBA" id="ARBA00023043"/>
    </source>
</evidence>
<name>A0AAN9W4H9_9ORTH</name>
<dbReference type="Gene3D" id="1.25.40.10">
    <property type="entry name" value="Tetratricopeptide repeat domain"/>
    <property type="match status" value="1"/>
</dbReference>
<evidence type="ECO:0000313" key="9">
    <source>
        <dbReference type="Proteomes" id="UP001378592"/>
    </source>
</evidence>
<evidence type="ECO:0000313" key="8">
    <source>
        <dbReference type="EMBL" id="KAK7873052.1"/>
    </source>
</evidence>
<feature type="repeat" description="ANK" evidence="7">
    <location>
        <begin position="148"/>
        <end position="180"/>
    </location>
</feature>
<dbReference type="InterPro" id="IPR002110">
    <property type="entry name" value="Ankyrin_rpt"/>
</dbReference>
<keyword evidence="9" id="KW-1185">Reference proteome</keyword>
<evidence type="ECO:0000256" key="1">
    <source>
        <dbReference type="ARBA" id="ARBA00004906"/>
    </source>
</evidence>
<dbReference type="Pfam" id="PF13637">
    <property type="entry name" value="Ank_4"/>
    <property type="match status" value="1"/>
</dbReference>
<dbReference type="InterPro" id="IPR011990">
    <property type="entry name" value="TPR-like_helical_dom_sf"/>
</dbReference>
<comment type="pathway">
    <text evidence="1">Protein modification; protein ubiquitination.</text>
</comment>
<organism evidence="8 9">
    <name type="scientific">Gryllus longicercus</name>
    <dbReference type="NCBI Taxonomy" id="2509291"/>
    <lineage>
        <taxon>Eukaryota</taxon>
        <taxon>Metazoa</taxon>
        <taxon>Ecdysozoa</taxon>
        <taxon>Arthropoda</taxon>
        <taxon>Hexapoda</taxon>
        <taxon>Insecta</taxon>
        <taxon>Pterygota</taxon>
        <taxon>Neoptera</taxon>
        <taxon>Polyneoptera</taxon>
        <taxon>Orthoptera</taxon>
        <taxon>Ensifera</taxon>
        <taxon>Gryllidea</taxon>
        <taxon>Grylloidea</taxon>
        <taxon>Gryllidae</taxon>
        <taxon>Gryllinae</taxon>
        <taxon>Gryllus</taxon>
    </lineage>
</organism>
<proteinExistence type="inferred from homology"/>
<dbReference type="EMBL" id="JAZDUA010000017">
    <property type="protein sequence ID" value="KAK7873052.1"/>
    <property type="molecule type" value="Genomic_DNA"/>
</dbReference>
<keyword evidence="5 7" id="KW-0040">ANK repeat</keyword>
<evidence type="ECO:0000256" key="2">
    <source>
        <dbReference type="ARBA" id="ARBA00022737"/>
    </source>
</evidence>
<keyword evidence="4" id="KW-0802">TPR repeat</keyword>
<keyword evidence="2" id="KW-0677">Repeat</keyword>
<feature type="repeat" description="ANK" evidence="7">
    <location>
        <begin position="40"/>
        <end position="63"/>
    </location>
</feature>
<dbReference type="Pfam" id="PF00023">
    <property type="entry name" value="Ank"/>
    <property type="match status" value="2"/>
</dbReference>
<evidence type="ECO:0000256" key="4">
    <source>
        <dbReference type="ARBA" id="ARBA00022803"/>
    </source>
</evidence>
<keyword evidence="3" id="KW-0833">Ubl conjugation pathway</keyword>
<dbReference type="PROSITE" id="PS50297">
    <property type="entry name" value="ANK_REP_REGION"/>
    <property type="match status" value="6"/>
</dbReference>
<dbReference type="PROSITE" id="PS50088">
    <property type="entry name" value="ANK_REPEAT"/>
    <property type="match status" value="7"/>
</dbReference>
<evidence type="ECO:0008006" key="10">
    <source>
        <dbReference type="Google" id="ProtNLM"/>
    </source>
</evidence>
<gene>
    <name evidence="8" type="ORF">R5R35_000340</name>
</gene>
<dbReference type="InterPro" id="IPR036770">
    <property type="entry name" value="Ankyrin_rpt-contain_sf"/>
</dbReference>
<reference evidence="8 9" key="1">
    <citation type="submission" date="2024-03" db="EMBL/GenBank/DDBJ databases">
        <title>The genome assembly and annotation of the cricket Gryllus longicercus Weissman &amp; Gray.</title>
        <authorList>
            <person name="Szrajer S."/>
            <person name="Gray D."/>
            <person name="Ylla G."/>
        </authorList>
    </citation>
    <scope>NUCLEOTIDE SEQUENCE [LARGE SCALE GENOMIC DNA]</scope>
    <source>
        <strain evidence="8">DAG 2021-001</strain>
        <tissue evidence="8">Whole body minus gut</tissue>
    </source>
</reference>
<evidence type="ECO:0000256" key="3">
    <source>
        <dbReference type="ARBA" id="ARBA00022786"/>
    </source>
</evidence>
<sequence length="628" mass="69847">MDFKNVIYNAARDGKLRRLRVFLDHRSKEEVLMLVGAKTNGATPLVMACRNGHYDVAEYLIERCNADIEQPGSVVFDGETIEGAPPLWCAAAAGYISVVRLLVRHGANVNSTTRTNSTPLRAACFDGHYEIVKFLVEHGADIEVANRHGHTCLMIACYKGHYRIAKFLLNLDANVNRKSVKGNTALHDCAESGSLEILKLLIEHGADMDVDSYGMTPLLAASVTGHTHIVDYLIKLPNLVTRVERIDALELLGATYVDKKRDMIGALELWKRAMEDRYNSGDRILKKPKQYDTVAAYDHAREISTPEGLEDLLADPDEMRMQALVIRERILGPAHPDTSYYIRYRGAVYADAGKFGRCVSLWNYALDMQQRMLEPLNPMTQSSLHSFTELFSFMMGEQGRTSSRGRRVPPVSFPDLLTVLHKAIREVEAGVEMLDIIPVGERDTTYLHRVLVISLHLACLLTKLLPDLTPEESHEVHKAVYTLVKQNVRGRLGCTALHLACSRDAVLVGRYPACQFPSSQLAELLLAVGADIHARDDNGNTPLHLSAHTRPCPPALVTVLLNRGAHLDAINSSGQTFQQLLKGQSIHEIVNPLKYTSLSCLAAQVIRKNKLLYKGIVPVSLESFIEQH</sequence>
<dbReference type="PRINTS" id="PR01415">
    <property type="entry name" value="ANKYRIN"/>
</dbReference>
<dbReference type="PANTHER" id="PTHR24173:SF85">
    <property type="entry name" value="PROTEIN FEM-1 HOMOLOG CG6966"/>
    <property type="match status" value="1"/>
</dbReference>
<evidence type="ECO:0000256" key="6">
    <source>
        <dbReference type="ARBA" id="ARBA00038500"/>
    </source>
</evidence>
<dbReference type="Pfam" id="PF12796">
    <property type="entry name" value="Ank_2"/>
    <property type="match status" value="2"/>
</dbReference>
<comment type="caution">
    <text evidence="8">The sequence shown here is derived from an EMBL/GenBank/DDBJ whole genome shotgun (WGS) entry which is preliminary data.</text>
</comment>
<feature type="repeat" description="ANK" evidence="7">
    <location>
        <begin position="181"/>
        <end position="213"/>
    </location>
</feature>
<comment type="similarity">
    <text evidence="6">Belongs to the fem-1 family.</text>
</comment>
<dbReference type="Proteomes" id="UP001378592">
    <property type="component" value="Unassembled WGS sequence"/>
</dbReference>
<accession>A0AAN9W4H9</accession>
<evidence type="ECO:0000256" key="7">
    <source>
        <dbReference type="PROSITE-ProRule" id="PRU00023"/>
    </source>
</evidence>
<dbReference type="AlphaFoldDB" id="A0AAN9W4H9"/>
<dbReference type="SUPFAM" id="SSF48403">
    <property type="entry name" value="Ankyrin repeat"/>
    <property type="match status" value="2"/>
</dbReference>
<feature type="repeat" description="ANK" evidence="7">
    <location>
        <begin position="82"/>
        <end position="114"/>
    </location>
</feature>
<dbReference type="PANTHER" id="PTHR24173">
    <property type="entry name" value="ANKYRIN REPEAT CONTAINING"/>
    <property type="match status" value="1"/>
</dbReference>
<feature type="repeat" description="ANK" evidence="7">
    <location>
        <begin position="492"/>
        <end position="537"/>
    </location>
</feature>
<dbReference type="FunFam" id="1.25.40.10:FF:000104">
    <property type="entry name" value="Fem-1 homolog c (C.elegans)"/>
    <property type="match status" value="1"/>
</dbReference>
<feature type="repeat" description="ANK" evidence="7">
    <location>
        <begin position="115"/>
        <end position="147"/>
    </location>
</feature>
<feature type="repeat" description="ANK" evidence="7">
    <location>
        <begin position="538"/>
        <end position="572"/>
    </location>
</feature>
<protein>
    <recommendedName>
        <fullName evidence="10">Protein fem-1 homolog CG6966</fullName>
    </recommendedName>
</protein>
<dbReference type="FunFam" id="1.25.40.20:FF:000163">
    <property type="entry name" value="Fem-1 homolog c (C.elegans)"/>
    <property type="match status" value="1"/>
</dbReference>
<dbReference type="SMART" id="SM00248">
    <property type="entry name" value="ANK"/>
    <property type="match status" value="8"/>
</dbReference>
<dbReference type="Gene3D" id="1.25.40.20">
    <property type="entry name" value="Ankyrin repeat-containing domain"/>
    <property type="match status" value="3"/>
</dbReference>